<gene>
    <name evidence="2" type="ORF">PENTCL1PPCAC_20985</name>
</gene>
<name>A0AAV5TW87_9BILA</name>
<keyword evidence="1" id="KW-0812">Transmembrane</keyword>
<comment type="caution">
    <text evidence="2">The sequence shown here is derived from an EMBL/GenBank/DDBJ whole genome shotgun (WGS) entry which is preliminary data.</text>
</comment>
<accession>A0AAV5TW87</accession>
<feature type="transmembrane region" description="Helical" evidence="1">
    <location>
        <begin position="22"/>
        <end position="41"/>
    </location>
</feature>
<keyword evidence="3" id="KW-1185">Reference proteome</keyword>
<feature type="non-terminal residue" evidence="2">
    <location>
        <position position="1"/>
    </location>
</feature>
<evidence type="ECO:0000256" key="1">
    <source>
        <dbReference type="SAM" id="Phobius"/>
    </source>
</evidence>
<keyword evidence="1" id="KW-0472">Membrane</keyword>
<evidence type="ECO:0000313" key="3">
    <source>
        <dbReference type="Proteomes" id="UP001432027"/>
    </source>
</evidence>
<proteinExistence type="predicted"/>
<protein>
    <submittedName>
        <fullName evidence="2">Uncharacterized protein</fullName>
    </submittedName>
</protein>
<dbReference type="AlphaFoldDB" id="A0AAV5TW87"/>
<dbReference type="Proteomes" id="UP001432027">
    <property type="component" value="Unassembled WGS sequence"/>
</dbReference>
<dbReference type="EMBL" id="BTSX01000005">
    <property type="protein sequence ID" value="GMS98810.1"/>
    <property type="molecule type" value="Genomic_DNA"/>
</dbReference>
<reference evidence="2" key="1">
    <citation type="submission" date="2023-10" db="EMBL/GenBank/DDBJ databases">
        <title>Genome assembly of Pristionchus species.</title>
        <authorList>
            <person name="Yoshida K."/>
            <person name="Sommer R.J."/>
        </authorList>
    </citation>
    <scope>NUCLEOTIDE SEQUENCE</scope>
    <source>
        <strain evidence="2">RS0144</strain>
    </source>
</reference>
<evidence type="ECO:0000313" key="2">
    <source>
        <dbReference type="EMBL" id="GMS98810.1"/>
    </source>
</evidence>
<keyword evidence="1" id="KW-1133">Transmembrane helix</keyword>
<sequence length="66" mass="7387">LLRALSTPQATRMDNVYDAVEAIYIFIPIVAIIVLVVTIYLNSGGEKHELDAATKQELETLLRKED</sequence>
<organism evidence="2 3">
    <name type="scientific">Pristionchus entomophagus</name>
    <dbReference type="NCBI Taxonomy" id="358040"/>
    <lineage>
        <taxon>Eukaryota</taxon>
        <taxon>Metazoa</taxon>
        <taxon>Ecdysozoa</taxon>
        <taxon>Nematoda</taxon>
        <taxon>Chromadorea</taxon>
        <taxon>Rhabditida</taxon>
        <taxon>Rhabditina</taxon>
        <taxon>Diplogasteromorpha</taxon>
        <taxon>Diplogasteroidea</taxon>
        <taxon>Neodiplogasteridae</taxon>
        <taxon>Pristionchus</taxon>
    </lineage>
</organism>